<dbReference type="Proteomes" id="UP001501470">
    <property type="component" value="Unassembled WGS sequence"/>
</dbReference>
<sequence length="131" mass="14074">MYDLATGRTVWRSDERGVPLESDGTTLLVRDTADEGGFRLLDFQTGAVRWKAPDSGLPGLSASWDCALTAGLVAVQGAVGEKPFVRVYAVRSGEDRGRFGSWLAGLGDDWVATTRGAGPNRLALEMFRVTP</sequence>
<dbReference type="Gene3D" id="2.130.10.10">
    <property type="entry name" value="YVTN repeat-like/Quinoprotein amine dehydrogenase"/>
    <property type="match status" value="1"/>
</dbReference>
<organism evidence="1 2">
    <name type="scientific">Dactylosporangium maewongense</name>
    <dbReference type="NCBI Taxonomy" id="634393"/>
    <lineage>
        <taxon>Bacteria</taxon>
        <taxon>Bacillati</taxon>
        <taxon>Actinomycetota</taxon>
        <taxon>Actinomycetes</taxon>
        <taxon>Micromonosporales</taxon>
        <taxon>Micromonosporaceae</taxon>
        <taxon>Dactylosporangium</taxon>
    </lineage>
</organism>
<accession>A0ABN2B4T6</accession>
<keyword evidence="2" id="KW-1185">Reference proteome</keyword>
<proteinExistence type="predicted"/>
<reference evidence="1 2" key="1">
    <citation type="journal article" date="2019" name="Int. J. Syst. Evol. Microbiol.">
        <title>The Global Catalogue of Microorganisms (GCM) 10K type strain sequencing project: providing services to taxonomists for standard genome sequencing and annotation.</title>
        <authorList>
            <consortium name="The Broad Institute Genomics Platform"/>
            <consortium name="The Broad Institute Genome Sequencing Center for Infectious Disease"/>
            <person name="Wu L."/>
            <person name="Ma J."/>
        </authorList>
    </citation>
    <scope>NUCLEOTIDE SEQUENCE [LARGE SCALE GENOMIC DNA]</scope>
    <source>
        <strain evidence="1 2">JCM 15933</strain>
    </source>
</reference>
<evidence type="ECO:0000313" key="1">
    <source>
        <dbReference type="EMBL" id="GAA1533608.1"/>
    </source>
</evidence>
<evidence type="ECO:0000313" key="2">
    <source>
        <dbReference type="Proteomes" id="UP001501470"/>
    </source>
</evidence>
<dbReference type="EMBL" id="BAAAQD010000012">
    <property type="protein sequence ID" value="GAA1533608.1"/>
    <property type="molecule type" value="Genomic_DNA"/>
</dbReference>
<name>A0ABN2B4T6_9ACTN</name>
<dbReference type="InterPro" id="IPR011047">
    <property type="entry name" value="Quinoprotein_ADH-like_sf"/>
</dbReference>
<dbReference type="SUPFAM" id="SSF50998">
    <property type="entry name" value="Quinoprotein alcohol dehydrogenase-like"/>
    <property type="match status" value="1"/>
</dbReference>
<dbReference type="InterPro" id="IPR015943">
    <property type="entry name" value="WD40/YVTN_repeat-like_dom_sf"/>
</dbReference>
<comment type="caution">
    <text evidence="1">The sequence shown here is derived from an EMBL/GenBank/DDBJ whole genome shotgun (WGS) entry which is preliminary data.</text>
</comment>
<protein>
    <submittedName>
        <fullName evidence="1">Uncharacterized protein</fullName>
    </submittedName>
</protein>
<gene>
    <name evidence="1" type="ORF">GCM10009827_059540</name>
</gene>